<protein>
    <submittedName>
        <fullName evidence="2">Uncharacterized protein</fullName>
    </submittedName>
</protein>
<proteinExistence type="predicted"/>
<dbReference type="AlphaFoldDB" id="A0A7L5EJI6"/>
<evidence type="ECO:0000313" key="2">
    <source>
        <dbReference type="EMBL" id="QJE28872.1"/>
    </source>
</evidence>
<dbReference type="Proteomes" id="UP000501982">
    <property type="component" value="Chromosome"/>
</dbReference>
<dbReference type="GeneID" id="82152894"/>
<feature type="region of interest" description="Disordered" evidence="1">
    <location>
        <begin position="1"/>
        <end position="20"/>
    </location>
</feature>
<sequence>MDKRAMRSAGTDFPMDGLGTAEGRIHPAPCNAKSVRVRPFAKGASRTLCNVSHKCVKRLMAN</sequence>
<reference evidence="2 3" key="1">
    <citation type="submission" date="2020-04" db="EMBL/GenBank/DDBJ databases">
        <title>Complete Genomes and Methylome analysis of CBBP consortium that reverse antibiotic-induced susceptibility to vancomycin-resistant Enterococcus faecium infection.</title>
        <authorList>
            <person name="Fomenkov A."/>
            <person name="Zhang Z."/>
            <person name="Pamer E."/>
            <person name="Roberts R.J."/>
        </authorList>
    </citation>
    <scope>NUCLEOTIDE SEQUENCE [LARGE SCALE GENOMIC DNA]</scope>
    <source>
        <strain evidence="3">CBBP</strain>
    </source>
</reference>
<evidence type="ECO:0000256" key="1">
    <source>
        <dbReference type="SAM" id="MobiDB-lite"/>
    </source>
</evidence>
<dbReference type="RefSeq" id="WP_170105752.1">
    <property type="nucleotide sequence ID" value="NZ_CP051672.1"/>
</dbReference>
<evidence type="ECO:0000313" key="3">
    <source>
        <dbReference type="Proteomes" id="UP000501982"/>
    </source>
</evidence>
<gene>
    <name evidence="2" type="ORF">HHO38_11320</name>
</gene>
<name>A0A7L5EJI6_PARDI</name>
<accession>A0A7L5EJI6</accession>
<dbReference type="EMBL" id="CP051672">
    <property type="protein sequence ID" value="QJE28872.1"/>
    <property type="molecule type" value="Genomic_DNA"/>
</dbReference>
<organism evidence="2 3">
    <name type="scientific">Parabacteroides distasonis</name>
    <dbReference type="NCBI Taxonomy" id="823"/>
    <lineage>
        <taxon>Bacteria</taxon>
        <taxon>Pseudomonadati</taxon>
        <taxon>Bacteroidota</taxon>
        <taxon>Bacteroidia</taxon>
        <taxon>Bacteroidales</taxon>
        <taxon>Tannerellaceae</taxon>
        <taxon>Parabacteroides</taxon>
    </lineage>
</organism>